<comment type="caution">
    <text evidence="2">The sequence shown here is derived from an EMBL/GenBank/DDBJ whole genome shotgun (WGS) entry which is preliminary data.</text>
</comment>
<feature type="region of interest" description="Disordered" evidence="1">
    <location>
        <begin position="34"/>
        <end position="72"/>
    </location>
</feature>
<proteinExistence type="predicted"/>
<protein>
    <submittedName>
        <fullName evidence="2">Uncharacterized protein</fullName>
    </submittedName>
</protein>
<keyword evidence="3" id="KW-1185">Reference proteome</keyword>
<evidence type="ECO:0000313" key="2">
    <source>
        <dbReference type="EMBL" id="KHN85686.1"/>
    </source>
</evidence>
<name>A0A0B2VQ86_TOXCA</name>
<feature type="region of interest" description="Disordered" evidence="1">
    <location>
        <begin position="329"/>
        <end position="353"/>
    </location>
</feature>
<dbReference type="OrthoDB" id="5873432at2759"/>
<dbReference type="Proteomes" id="UP000031036">
    <property type="component" value="Unassembled WGS sequence"/>
</dbReference>
<organism evidence="2 3">
    <name type="scientific">Toxocara canis</name>
    <name type="common">Canine roundworm</name>
    <dbReference type="NCBI Taxonomy" id="6265"/>
    <lineage>
        <taxon>Eukaryota</taxon>
        <taxon>Metazoa</taxon>
        <taxon>Ecdysozoa</taxon>
        <taxon>Nematoda</taxon>
        <taxon>Chromadorea</taxon>
        <taxon>Rhabditida</taxon>
        <taxon>Spirurina</taxon>
        <taxon>Ascaridomorpha</taxon>
        <taxon>Ascaridoidea</taxon>
        <taxon>Toxocaridae</taxon>
        <taxon>Toxocara</taxon>
    </lineage>
</organism>
<dbReference type="AlphaFoldDB" id="A0A0B2VQ86"/>
<feature type="region of interest" description="Disordered" evidence="1">
    <location>
        <begin position="393"/>
        <end position="420"/>
    </location>
</feature>
<sequence length="581" mass="64953">MLLQLTHVTNSLLASTPESTTMTTTTTPALLLLKPLEKPKAESQPTESPSTWKDFAENPPFAVFPSPPPQIRSKVTEYSRRHTQVKSMDNGGTVFATPRAESHKQATLRPPYVDEEINMSPFEIEGDDESELNIRSKVRISPPPVIVPHITKAPPKPTHDAAPLRVPSFDIKSPFEISSDIRRAPIKKPWARTGAEFKLFTGFPSMPTSKISNDFIFPTFVDELSTWARTGAEFKLFTGFPSMPTSKISNDFIFPTFVDELSSAEADYQESDAPLKMSFPDGTPTFHPKNNTPIKMPPLIVYDTLDRDNAQSLSMLPNSVKGQRTANALPGLREDNSLESLPRSPPSRPGFRVEEMVTMDTSQRYKPQNDTKPKSLHPSAPETLEINEMLKSQPQTVPETAEETSTVQNSNGEGTQDDYGTEEERMIHNRPVGQYKDSDYVSYDPLKFYHTPPPKRPPPQEKILTFCTKDIAIRDGNNLVIACGSDSEVWLPHRCPTGSECFLSSDSTYRICCAVADAVEYARLPHRCPTGSECFLSSDSTYRICCAVADAVEYARLPHRFEMHNALIPHRTAYKEVNEKI</sequence>
<dbReference type="EMBL" id="JPKZ01000746">
    <property type="protein sequence ID" value="KHN85686.1"/>
    <property type="molecule type" value="Genomic_DNA"/>
</dbReference>
<evidence type="ECO:0000313" key="3">
    <source>
        <dbReference type="Proteomes" id="UP000031036"/>
    </source>
</evidence>
<reference evidence="2 3" key="1">
    <citation type="submission" date="2014-11" db="EMBL/GenBank/DDBJ databases">
        <title>Genetic blueprint of the zoonotic pathogen Toxocara canis.</title>
        <authorList>
            <person name="Zhu X.-Q."/>
            <person name="Korhonen P.K."/>
            <person name="Cai H."/>
            <person name="Young N.D."/>
            <person name="Nejsum P."/>
            <person name="von Samson-Himmelstjerna G."/>
            <person name="Boag P.R."/>
            <person name="Tan P."/>
            <person name="Li Q."/>
            <person name="Min J."/>
            <person name="Yang Y."/>
            <person name="Wang X."/>
            <person name="Fang X."/>
            <person name="Hall R.S."/>
            <person name="Hofmann A."/>
            <person name="Sternberg P.W."/>
            <person name="Jex A.R."/>
            <person name="Gasser R.B."/>
        </authorList>
    </citation>
    <scope>NUCLEOTIDE SEQUENCE [LARGE SCALE GENOMIC DNA]</scope>
    <source>
        <strain evidence="2">PN_DK_2014</strain>
    </source>
</reference>
<accession>A0A0B2VQ86</accession>
<feature type="compositionally biased region" description="Polar residues" evidence="1">
    <location>
        <begin position="393"/>
        <end position="414"/>
    </location>
</feature>
<evidence type="ECO:0000256" key="1">
    <source>
        <dbReference type="SAM" id="MobiDB-lite"/>
    </source>
</evidence>
<gene>
    <name evidence="2" type="ORF">Tcan_16794</name>
</gene>